<protein>
    <submittedName>
        <fullName evidence="7">Cytochrome c heme lyase subunit CcmH</fullName>
    </submittedName>
</protein>
<evidence type="ECO:0000259" key="5">
    <source>
        <dbReference type="Pfam" id="PF23892"/>
    </source>
</evidence>
<name>A0A3B1A2C0_9ZZZZ</name>
<dbReference type="Gene3D" id="1.25.40.10">
    <property type="entry name" value="Tetratricopeptide repeat domain"/>
    <property type="match status" value="1"/>
</dbReference>
<accession>A0A3B1A2C0</accession>
<keyword evidence="3" id="KW-0201">Cytochrome c-type biogenesis</keyword>
<dbReference type="GO" id="GO:0030313">
    <property type="term" value="C:cell envelope"/>
    <property type="evidence" value="ECO:0007669"/>
    <property type="project" value="UniProtKB-SubCell"/>
</dbReference>
<dbReference type="GO" id="GO:0005886">
    <property type="term" value="C:plasma membrane"/>
    <property type="evidence" value="ECO:0007669"/>
    <property type="project" value="TreeGrafter"/>
</dbReference>
<dbReference type="NCBIfam" id="TIGR03142">
    <property type="entry name" value="cytochro_ccmI"/>
    <property type="match status" value="1"/>
</dbReference>
<evidence type="ECO:0000256" key="1">
    <source>
        <dbReference type="ARBA" id="ARBA00004196"/>
    </source>
</evidence>
<dbReference type="PANTHER" id="PTHR47870:SF4">
    <property type="entry name" value="CYTOCHROME C-TYPE BIOGENESIS PROTEIN CYCH"/>
    <property type="match status" value="1"/>
</dbReference>
<feature type="transmembrane region" description="Helical" evidence="4">
    <location>
        <begin position="6"/>
        <end position="24"/>
    </location>
</feature>
<organism evidence="7">
    <name type="scientific">hydrothermal vent metagenome</name>
    <dbReference type="NCBI Taxonomy" id="652676"/>
    <lineage>
        <taxon>unclassified sequences</taxon>
        <taxon>metagenomes</taxon>
        <taxon>ecological metagenomes</taxon>
    </lineage>
</organism>
<sequence>MVVFWIIAACLFIAAMLFVLPPLLSRKGADKVIEHDDLNVSVYKDQLAELERDNKNGVITADYYERTKHEIERRLLQDVQNENGGEQAPTTTGPGGRALVIVLALVIPLFSMLLYMELGSPTAVTGVAPVVAGAAEEAPEAGNTPSGKHPDTGDQVEAMVKQLELRMEAQPDDIEGWLMLARSYRFQQRHVDAVAAFEKAMPLVSTNPQLLADLADTLAMAAGGNLDGRPIRLIRQSLELDPANVQSLWLAGTYDFERGDYEQALSYWRTLKSVVEPGSQDANAMDTNIAEVEARIRAAGRIIPPEEEITFSSVKGPTFVAGTVRLDPEYQEKIAPTDTVFIYARAANGPRMPLAMLKKQAQDLPLEFTLDEKMAMMAGMSLADYPQIIVSARISKSGNAMAQSGDFEGRTAVIDVGMVGLDININNEIP</sequence>
<evidence type="ECO:0000313" key="7">
    <source>
        <dbReference type="EMBL" id="VAW87036.1"/>
    </source>
</evidence>
<dbReference type="SUPFAM" id="SSF48452">
    <property type="entry name" value="TPR-like"/>
    <property type="match status" value="1"/>
</dbReference>
<feature type="domain" description="Cytochrome c-type biogenesis protein H TPR" evidence="6">
    <location>
        <begin position="154"/>
        <end position="280"/>
    </location>
</feature>
<comment type="subcellular location">
    <subcellularLocation>
        <location evidence="1">Cell envelope</location>
    </subcellularLocation>
</comment>
<dbReference type="InterPro" id="IPR011990">
    <property type="entry name" value="TPR-like_helical_dom_sf"/>
</dbReference>
<dbReference type="GO" id="GO:0017004">
    <property type="term" value="P:cytochrome complex assembly"/>
    <property type="evidence" value="ECO:0007669"/>
    <property type="project" value="UniProtKB-KW"/>
</dbReference>
<dbReference type="InterPro" id="IPR056413">
    <property type="entry name" value="TPR_CcmH_CycH"/>
</dbReference>
<feature type="domain" description="Cytochrome c-type biogenesis protein H Ig-like" evidence="5">
    <location>
        <begin position="322"/>
        <end position="418"/>
    </location>
</feature>
<dbReference type="InterPro" id="IPR017560">
    <property type="entry name" value="Cyt_c_biogenesis_CcmI"/>
</dbReference>
<evidence type="ECO:0000256" key="2">
    <source>
        <dbReference type="ARBA" id="ARBA00022737"/>
    </source>
</evidence>
<dbReference type="EMBL" id="UOFO01000109">
    <property type="protein sequence ID" value="VAW87036.1"/>
    <property type="molecule type" value="Genomic_DNA"/>
</dbReference>
<dbReference type="Pfam" id="PF23914">
    <property type="entry name" value="TPR_CcmH_CycH"/>
    <property type="match status" value="1"/>
</dbReference>
<keyword evidence="7" id="KW-0456">Lyase</keyword>
<evidence type="ECO:0000259" key="6">
    <source>
        <dbReference type="Pfam" id="PF23914"/>
    </source>
</evidence>
<keyword evidence="4" id="KW-1133">Transmembrane helix</keyword>
<dbReference type="GO" id="GO:0016829">
    <property type="term" value="F:lyase activity"/>
    <property type="evidence" value="ECO:0007669"/>
    <property type="project" value="UniProtKB-KW"/>
</dbReference>
<dbReference type="AlphaFoldDB" id="A0A3B1A2C0"/>
<evidence type="ECO:0000256" key="3">
    <source>
        <dbReference type="ARBA" id="ARBA00022748"/>
    </source>
</evidence>
<dbReference type="InterPro" id="IPR056412">
    <property type="entry name" value="Ig_CycH"/>
</dbReference>
<keyword evidence="2" id="KW-0677">Repeat</keyword>
<dbReference type="PANTHER" id="PTHR47870">
    <property type="entry name" value="CYTOCHROME C-TYPE BIOGENESIS PROTEIN CCMH"/>
    <property type="match status" value="1"/>
</dbReference>
<keyword evidence="4" id="KW-0472">Membrane</keyword>
<dbReference type="InterPro" id="IPR051263">
    <property type="entry name" value="C-type_cytochrome_biogenesis"/>
</dbReference>
<evidence type="ECO:0000256" key="4">
    <source>
        <dbReference type="SAM" id="Phobius"/>
    </source>
</evidence>
<keyword evidence="4" id="KW-0812">Transmembrane</keyword>
<dbReference type="Pfam" id="PF23892">
    <property type="entry name" value="Ig_CycH"/>
    <property type="match status" value="1"/>
</dbReference>
<reference evidence="7" key="1">
    <citation type="submission" date="2018-06" db="EMBL/GenBank/DDBJ databases">
        <authorList>
            <person name="Zhirakovskaya E."/>
        </authorList>
    </citation>
    <scope>NUCLEOTIDE SEQUENCE</scope>
</reference>
<gene>
    <name evidence="7" type="ORF">MNBD_GAMMA16-602</name>
</gene>
<proteinExistence type="predicted"/>